<evidence type="ECO:0000259" key="8">
    <source>
        <dbReference type="Pfam" id="PF06429"/>
    </source>
</evidence>
<dbReference type="EMBL" id="LFVU01000027">
    <property type="protein sequence ID" value="KMT21697.1"/>
    <property type="molecule type" value="Genomic_DNA"/>
</dbReference>
<dbReference type="OrthoDB" id="9794148at2"/>
<dbReference type="InterPro" id="IPR010930">
    <property type="entry name" value="Flg_bb/hook_C_dom"/>
</dbReference>
<protein>
    <recommendedName>
        <fullName evidence="3 6">Flagellar basal-body rod protein FlgC</fullName>
    </recommendedName>
</protein>
<dbReference type="Pfam" id="PF00460">
    <property type="entry name" value="Flg_bb_rod"/>
    <property type="match status" value="1"/>
</dbReference>
<evidence type="ECO:0000313" key="10">
    <source>
        <dbReference type="Proteomes" id="UP000036756"/>
    </source>
</evidence>
<evidence type="ECO:0000313" key="9">
    <source>
        <dbReference type="EMBL" id="KMT21697.1"/>
    </source>
</evidence>
<dbReference type="STRING" id="1121307.CLCY_2c04590"/>
<dbReference type="PANTHER" id="PTHR30435:SF2">
    <property type="entry name" value="FLAGELLAR BASAL-BODY ROD PROTEIN FLGC"/>
    <property type="match status" value="1"/>
</dbReference>
<name>A0A0J8D732_CLOCY</name>
<keyword evidence="4 6" id="KW-0975">Bacterial flagellum</keyword>
<dbReference type="PROSITE" id="PS00588">
    <property type="entry name" value="FLAGELLA_BB_ROD"/>
    <property type="match status" value="1"/>
</dbReference>
<dbReference type="GO" id="GO:0030694">
    <property type="term" value="C:bacterial-type flagellum basal body, rod"/>
    <property type="evidence" value="ECO:0007669"/>
    <property type="project" value="UniProtKB-UniRule"/>
</dbReference>
<comment type="subcellular location">
    <subcellularLocation>
        <location evidence="1 6">Bacterial flagellum basal body</location>
    </subcellularLocation>
</comment>
<dbReference type="PANTHER" id="PTHR30435">
    <property type="entry name" value="FLAGELLAR PROTEIN"/>
    <property type="match status" value="1"/>
</dbReference>
<keyword evidence="9" id="KW-0969">Cilium</keyword>
<keyword evidence="9" id="KW-0282">Flagellum</keyword>
<dbReference type="NCBIfam" id="TIGR01395">
    <property type="entry name" value="FlgC"/>
    <property type="match status" value="1"/>
</dbReference>
<dbReference type="GO" id="GO:0071978">
    <property type="term" value="P:bacterial-type flagellum-dependent swarming motility"/>
    <property type="evidence" value="ECO:0007669"/>
    <property type="project" value="TreeGrafter"/>
</dbReference>
<proteinExistence type="inferred from homology"/>
<gene>
    <name evidence="9" type="primary">flgC</name>
    <name evidence="9" type="ORF">CLCY_2c04590</name>
</gene>
<dbReference type="Proteomes" id="UP000036756">
    <property type="component" value="Unassembled WGS sequence"/>
</dbReference>
<evidence type="ECO:0000256" key="6">
    <source>
        <dbReference type="RuleBase" id="RU362062"/>
    </source>
</evidence>
<dbReference type="PATRIC" id="fig|1121307.3.peg.1317"/>
<sequence>MSLFSALTISSTGLTAERMRMDTISNNIANMETTRTKNGGPYVRKVVTFEENLNKTLNEFDSSKEKRFGGVKVSSIQDDNSTPIKKIYNPNHPDADGEGYVLMPNVNPLNEMVDLITASRGYEANVTALNTSKQMFMKALEIGR</sequence>
<reference evidence="9 10" key="1">
    <citation type="submission" date="2015-06" db="EMBL/GenBank/DDBJ databases">
        <title>Draft genome sequence of the purine-degrading Clostridium cylindrosporum HC-1 (DSM 605).</title>
        <authorList>
            <person name="Poehlein A."/>
            <person name="Schiel-Bengelsdorf B."/>
            <person name="Bengelsdorf F."/>
            <person name="Daniel R."/>
            <person name="Duerre P."/>
        </authorList>
    </citation>
    <scope>NUCLEOTIDE SEQUENCE [LARGE SCALE GENOMIC DNA]</scope>
    <source>
        <strain evidence="9 10">DSM 605</strain>
    </source>
</reference>
<dbReference type="InterPro" id="IPR019776">
    <property type="entry name" value="Flagellar_basal_body_rod_CS"/>
</dbReference>
<dbReference type="RefSeq" id="WP_048571113.1">
    <property type="nucleotide sequence ID" value="NZ_LFVU01000027.1"/>
</dbReference>
<keyword evidence="9" id="KW-0966">Cell projection</keyword>
<evidence type="ECO:0000256" key="5">
    <source>
        <dbReference type="ARBA" id="ARBA00025933"/>
    </source>
</evidence>
<dbReference type="InterPro" id="IPR006299">
    <property type="entry name" value="FlgC"/>
</dbReference>
<keyword evidence="10" id="KW-1185">Reference proteome</keyword>
<accession>A0A0J8D732</accession>
<evidence type="ECO:0000256" key="1">
    <source>
        <dbReference type="ARBA" id="ARBA00004117"/>
    </source>
</evidence>
<evidence type="ECO:0000256" key="4">
    <source>
        <dbReference type="ARBA" id="ARBA00023143"/>
    </source>
</evidence>
<feature type="domain" description="Flagellar basal body rod protein N-terminal" evidence="7">
    <location>
        <begin position="9"/>
        <end position="35"/>
    </location>
</feature>
<evidence type="ECO:0000256" key="2">
    <source>
        <dbReference type="ARBA" id="ARBA00009677"/>
    </source>
</evidence>
<comment type="subunit">
    <text evidence="5 6">The basal body constitutes a major portion of the flagellar organelle and consists of four rings (L,P,S, and M) mounted on a central rod. The rod consists of about 26 subunits of FlgG in the distal portion, and FlgB, FlgC and FlgF are thought to build up the proximal portion of the rod with about 6 subunits each.</text>
</comment>
<evidence type="ECO:0000256" key="3">
    <source>
        <dbReference type="ARBA" id="ARBA00017941"/>
    </source>
</evidence>
<dbReference type="AlphaFoldDB" id="A0A0J8D732"/>
<comment type="similarity">
    <text evidence="2">Belongs to the flagella basal body rod proteins family.</text>
</comment>
<feature type="domain" description="Flagellar basal-body/hook protein C-terminal" evidence="8">
    <location>
        <begin position="99"/>
        <end position="141"/>
    </location>
</feature>
<dbReference type="InterPro" id="IPR001444">
    <property type="entry name" value="Flag_bb_rod_N"/>
</dbReference>
<comment type="caution">
    <text evidence="9">The sequence shown here is derived from an EMBL/GenBank/DDBJ whole genome shotgun (WGS) entry which is preliminary data.</text>
</comment>
<evidence type="ECO:0000259" key="7">
    <source>
        <dbReference type="Pfam" id="PF00460"/>
    </source>
</evidence>
<organism evidence="9 10">
    <name type="scientific">Clostridium cylindrosporum DSM 605</name>
    <dbReference type="NCBI Taxonomy" id="1121307"/>
    <lineage>
        <taxon>Bacteria</taxon>
        <taxon>Bacillati</taxon>
        <taxon>Bacillota</taxon>
        <taxon>Clostridia</taxon>
        <taxon>Eubacteriales</taxon>
        <taxon>Clostridiaceae</taxon>
        <taxon>Clostridium</taxon>
    </lineage>
</organism>
<dbReference type="Pfam" id="PF06429">
    <property type="entry name" value="Flg_bbr_C"/>
    <property type="match status" value="1"/>
</dbReference>